<evidence type="ECO:0000313" key="1">
    <source>
        <dbReference type="EMBL" id="KAK4007589.1"/>
    </source>
</evidence>
<keyword evidence="2" id="KW-1185">Reference proteome</keyword>
<sequence>MPIRNRRPPARCHFQLISIDNRADLDLGPAGAAIAYLQQKILQQQAVADKLREKLFAYQWTMCVKWANEEPKVSKSKELNGIAVIGYVSVGDAGDSRSKLLCVDSIQSKSN</sequence>
<gene>
    <name evidence="1" type="ORF">OUZ56_012744</name>
</gene>
<evidence type="ECO:0000313" key="2">
    <source>
        <dbReference type="Proteomes" id="UP001234178"/>
    </source>
</evidence>
<name>A0ABQ9Z3X6_9CRUS</name>
<organism evidence="1 2">
    <name type="scientific">Daphnia magna</name>
    <dbReference type="NCBI Taxonomy" id="35525"/>
    <lineage>
        <taxon>Eukaryota</taxon>
        <taxon>Metazoa</taxon>
        <taxon>Ecdysozoa</taxon>
        <taxon>Arthropoda</taxon>
        <taxon>Crustacea</taxon>
        <taxon>Branchiopoda</taxon>
        <taxon>Diplostraca</taxon>
        <taxon>Cladocera</taxon>
        <taxon>Anomopoda</taxon>
        <taxon>Daphniidae</taxon>
        <taxon>Daphnia</taxon>
    </lineage>
</organism>
<dbReference type="Proteomes" id="UP001234178">
    <property type="component" value="Unassembled WGS sequence"/>
</dbReference>
<comment type="caution">
    <text evidence="1">The sequence shown here is derived from an EMBL/GenBank/DDBJ whole genome shotgun (WGS) entry which is preliminary data.</text>
</comment>
<reference evidence="1 2" key="1">
    <citation type="journal article" date="2023" name="Nucleic Acids Res.">
        <title>The hologenome of Daphnia magna reveals possible DNA methylation and microbiome-mediated evolution of the host genome.</title>
        <authorList>
            <person name="Chaturvedi A."/>
            <person name="Li X."/>
            <person name="Dhandapani V."/>
            <person name="Marshall H."/>
            <person name="Kissane S."/>
            <person name="Cuenca-Cambronero M."/>
            <person name="Asole G."/>
            <person name="Calvet F."/>
            <person name="Ruiz-Romero M."/>
            <person name="Marangio P."/>
            <person name="Guigo R."/>
            <person name="Rago D."/>
            <person name="Mirbahai L."/>
            <person name="Eastwood N."/>
            <person name="Colbourne J.K."/>
            <person name="Zhou J."/>
            <person name="Mallon E."/>
            <person name="Orsini L."/>
        </authorList>
    </citation>
    <scope>NUCLEOTIDE SEQUENCE [LARGE SCALE GENOMIC DNA]</scope>
    <source>
        <strain evidence="1">LRV0_1</strain>
    </source>
</reference>
<dbReference type="EMBL" id="JAOYFB010000002">
    <property type="protein sequence ID" value="KAK4007589.1"/>
    <property type="molecule type" value="Genomic_DNA"/>
</dbReference>
<protein>
    <submittedName>
        <fullName evidence="1">Uncharacterized protein</fullName>
    </submittedName>
</protein>
<accession>A0ABQ9Z3X6</accession>
<proteinExistence type="predicted"/>